<protein>
    <submittedName>
        <fullName evidence="1">Uncharacterized protein</fullName>
    </submittedName>
</protein>
<reference evidence="1 2" key="1">
    <citation type="submission" date="2019-02" db="EMBL/GenBank/DDBJ databases">
        <title>WGS of Pseudoxanthomonas species novum from clinical isolates.</title>
        <authorList>
            <person name="Bernier A.-M."/>
            <person name="Bernard K."/>
            <person name="Vachon A."/>
        </authorList>
    </citation>
    <scope>NUCLEOTIDE SEQUENCE [LARGE SCALE GENOMIC DNA]</scope>
    <source>
        <strain evidence="2">NML 170316</strain>
    </source>
</reference>
<dbReference type="RefSeq" id="WP_130532668.1">
    <property type="nucleotide sequence ID" value="NZ_SHME01000004.1"/>
</dbReference>
<comment type="caution">
    <text evidence="1">The sequence shown here is derived from an EMBL/GenBank/DDBJ whole genome shotgun (WGS) entry which is preliminary data.</text>
</comment>
<dbReference type="Proteomes" id="UP000293089">
    <property type="component" value="Unassembled WGS sequence"/>
</dbReference>
<proteinExistence type="predicted"/>
<accession>A0ABY1WBF0</accession>
<organism evidence="1 2">
    <name type="scientific">Pseudoxanthomonas winnipegensis</name>
    <dbReference type="NCBI Taxonomy" id="2480810"/>
    <lineage>
        <taxon>Bacteria</taxon>
        <taxon>Pseudomonadati</taxon>
        <taxon>Pseudomonadota</taxon>
        <taxon>Gammaproteobacteria</taxon>
        <taxon>Lysobacterales</taxon>
        <taxon>Lysobacteraceae</taxon>
        <taxon>Pseudoxanthomonas</taxon>
    </lineage>
</organism>
<evidence type="ECO:0000313" key="2">
    <source>
        <dbReference type="Proteomes" id="UP000293089"/>
    </source>
</evidence>
<dbReference type="EMBL" id="SHME01000004">
    <property type="protein sequence ID" value="TAA18314.1"/>
    <property type="molecule type" value="Genomic_DNA"/>
</dbReference>
<sequence>MTVLAKKDAEKKASLWEKTIVTAFRDLQWKYKSKDKPVPSTNVGLAGNSERALGDGIVAADDRLYLLEIKAEKSGRSAEWQPGDEKRAYSSLKDALNLASVSRSNEAALQRFFIQSLRAHHFLYWTPSPKPGNPLIRPGALTISPYLLDAAIHAPINNLKISQEIFSNNAIAIKSTTGPTSSFEPKAKISAHRIFDGTGKILNFSIMRGTLALRLGLTPAELKSYVETLISYQEEKDLPINAILASENGDLCQHLSHLDDLLALLESLINSPNVEAPVDLSKIETKRLFSNAEDAVEEPESGNGMSMSL</sequence>
<gene>
    <name evidence="1" type="ORF">EA658_14415</name>
</gene>
<name>A0ABY1WBF0_9GAMM</name>
<evidence type="ECO:0000313" key="1">
    <source>
        <dbReference type="EMBL" id="TAA18314.1"/>
    </source>
</evidence>
<keyword evidence="2" id="KW-1185">Reference proteome</keyword>